<evidence type="ECO:0000259" key="2">
    <source>
        <dbReference type="Pfam" id="PF13556"/>
    </source>
</evidence>
<proteinExistence type="inferred from homology"/>
<dbReference type="Pfam" id="PF13556">
    <property type="entry name" value="HTH_30"/>
    <property type="match status" value="1"/>
</dbReference>
<dbReference type="Proteomes" id="UP000526734">
    <property type="component" value="Unassembled WGS sequence"/>
</dbReference>
<evidence type="ECO:0000259" key="3">
    <source>
        <dbReference type="Pfam" id="PF17853"/>
    </source>
</evidence>
<gene>
    <name evidence="4" type="ORF">H4281_14480</name>
</gene>
<organism evidence="4 5">
    <name type="scientific">Amycolatopsis dendrobii</name>
    <dbReference type="NCBI Taxonomy" id="2760662"/>
    <lineage>
        <taxon>Bacteria</taxon>
        <taxon>Bacillati</taxon>
        <taxon>Actinomycetota</taxon>
        <taxon>Actinomycetes</taxon>
        <taxon>Pseudonocardiales</taxon>
        <taxon>Pseudonocardiaceae</taxon>
        <taxon>Amycolatopsis</taxon>
    </lineage>
</organism>
<dbReference type="Gene3D" id="1.10.10.2840">
    <property type="entry name" value="PucR C-terminal helix-turn-helix domain"/>
    <property type="match status" value="1"/>
</dbReference>
<feature type="domain" description="CdaR GGDEF-like" evidence="3">
    <location>
        <begin position="198"/>
        <end position="297"/>
    </location>
</feature>
<sequence length="410" mass="44625">MPCGSLSSNVYNEYRSNLRRLATEEASMTLEGQVQAYADRLGRPIIVFDVDFTVIAFSVHDQDVDHARLAIILSHKGSSRARESIRDYRVGQARDPVRIPPLDGGQSRLVAPVRHEGRLVGYLSSTIPEDDESAYEDDDELRERRAQIGLLLAATALGNRENEDRARRLLAALLEGADDQRVRAADELLASGLLSPVPHYTVISIATPPRAEPSSATLRLVLDRALSSIPVFPTLKAAGAVLGSEAVLLVPYEIDTERLSALLAQPAFSGLHAGVGGAHAPLSGVHRSLREARIALRGGDVGRVAHWSELGLDRLLLQLPLADLDISDLPDAVRRLLDAQSGPDLAQTLETYLDCGCDAQRTALALHVHRSTLYYRLDRVRAVTDVDLADGKVRRELHTGLRVATLAGLR</sequence>
<dbReference type="PANTHER" id="PTHR33744:SF1">
    <property type="entry name" value="DNA-BINDING TRANSCRIPTIONAL ACTIVATOR ADER"/>
    <property type="match status" value="1"/>
</dbReference>
<keyword evidence="5" id="KW-1185">Reference proteome</keyword>
<dbReference type="PANTHER" id="PTHR33744">
    <property type="entry name" value="CARBOHYDRATE DIACID REGULATOR"/>
    <property type="match status" value="1"/>
</dbReference>
<dbReference type="InterPro" id="IPR025736">
    <property type="entry name" value="PucR_C-HTH_dom"/>
</dbReference>
<evidence type="ECO:0000313" key="5">
    <source>
        <dbReference type="Proteomes" id="UP000526734"/>
    </source>
</evidence>
<evidence type="ECO:0000256" key="1">
    <source>
        <dbReference type="ARBA" id="ARBA00006754"/>
    </source>
</evidence>
<protein>
    <submittedName>
        <fullName evidence="4">Helix-turn-helix domain-containing protein</fullName>
    </submittedName>
</protein>
<accession>A0A7W3ZAD4</accession>
<dbReference type="Pfam" id="PF17853">
    <property type="entry name" value="GGDEF_2"/>
    <property type="match status" value="1"/>
</dbReference>
<dbReference type="InterPro" id="IPR042070">
    <property type="entry name" value="PucR_C-HTH_sf"/>
</dbReference>
<feature type="domain" description="PucR C-terminal helix-turn-helix" evidence="2">
    <location>
        <begin position="345"/>
        <end position="403"/>
    </location>
</feature>
<dbReference type="InterPro" id="IPR041522">
    <property type="entry name" value="CdaR_GGDEF"/>
</dbReference>
<comment type="similarity">
    <text evidence="1">Belongs to the CdaR family.</text>
</comment>
<evidence type="ECO:0000313" key="4">
    <source>
        <dbReference type="EMBL" id="MBB1154346.1"/>
    </source>
</evidence>
<dbReference type="AlphaFoldDB" id="A0A7W3ZAD4"/>
<comment type="caution">
    <text evidence="4">The sequence shown here is derived from an EMBL/GenBank/DDBJ whole genome shotgun (WGS) entry which is preliminary data.</text>
</comment>
<name>A0A7W3ZAD4_9PSEU</name>
<dbReference type="InterPro" id="IPR051448">
    <property type="entry name" value="CdaR-like_regulators"/>
</dbReference>
<dbReference type="EMBL" id="JACGZW010000004">
    <property type="protein sequence ID" value="MBB1154346.1"/>
    <property type="molecule type" value="Genomic_DNA"/>
</dbReference>
<reference evidence="4 5" key="1">
    <citation type="submission" date="2020-08" db="EMBL/GenBank/DDBJ databases">
        <title>Amycolatopsis sp. nov. DR6-1 isolated from Dendrobium heterocarpum.</title>
        <authorList>
            <person name="Tedsree N."/>
            <person name="Kuncharoen N."/>
            <person name="Likhitwitayawuid K."/>
            <person name="Tanasupawat S."/>
        </authorList>
    </citation>
    <scope>NUCLEOTIDE SEQUENCE [LARGE SCALE GENOMIC DNA]</scope>
    <source>
        <strain evidence="4 5">DR6-1</strain>
    </source>
</reference>